<dbReference type="GO" id="GO:0000287">
    <property type="term" value="F:magnesium ion binding"/>
    <property type="evidence" value="ECO:0007669"/>
    <property type="project" value="InterPro"/>
</dbReference>
<comment type="caution">
    <text evidence="4">The sequence shown here is derived from an EMBL/GenBank/DDBJ whole genome shotgun (WGS) entry which is preliminary data.</text>
</comment>
<dbReference type="Proteomes" id="UP000807504">
    <property type="component" value="Unassembled WGS sequence"/>
</dbReference>
<keyword evidence="2" id="KW-0378">Hydrolase</keyword>
<dbReference type="Gene3D" id="3.40.50.1000">
    <property type="entry name" value="HAD superfamily/HAD-like"/>
    <property type="match status" value="1"/>
</dbReference>
<evidence type="ECO:0000256" key="3">
    <source>
        <dbReference type="ARBA" id="ARBA00023167"/>
    </source>
</evidence>
<dbReference type="PANTHER" id="PTHR20371">
    <property type="entry name" value="ENOLASE-PHOSPHATASE E1"/>
    <property type="match status" value="1"/>
</dbReference>
<proteinExistence type="predicted"/>
<dbReference type="SFLD" id="SFLDG01129">
    <property type="entry name" value="C1.5:_HAD__Beta-PGM__Phosphata"/>
    <property type="match status" value="1"/>
</dbReference>
<reference evidence="4" key="1">
    <citation type="journal article" date="2020" name="bioRxiv">
        <title>Chromosome-level reference genome of the European wasp spider Argiope bruennichi: a resource for studies on range expansion and evolutionary adaptation.</title>
        <authorList>
            <person name="Sheffer M.M."/>
            <person name="Hoppe A."/>
            <person name="Krehenwinkel H."/>
            <person name="Uhl G."/>
            <person name="Kuss A.W."/>
            <person name="Jensen L."/>
            <person name="Jensen C."/>
            <person name="Gillespie R.G."/>
            <person name="Hoff K.J."/>
            <person name="Prost S."/>
        </authorList>
    </citation>
    <scope>NUCLEOTIDE SEQUENCE</scope>
</reference>
<sequence length="270" mass="31136">MDNKVLRKMVSEAKIIILDIEGTIASIDFLRNEAFPLVENQIEDYILIYWEEVKDILSRLRQQSVLDSKESSNDLVQFPSFPTSENTEVNTNYQKVVIDYVKHLMKNKRDDRVWKGIQGFALQKAFRNEDIFAHLYSDAIKALETWSREGKPVYTYSTGSRDTQIEYFRHTIEGDMSEFIKEYFDVSIGSKLECQGYRFICSLAEVNPCEAVFFSDRPKEIVAAKNSGLKAILVDRESKISLIKEEEEFVGSEDGKITSFTEILVDNSND</sequence>
<keyword evidence="3" id="KW-0486">Methionine biosynthesis</keyword>
<dbReference type="AlphaFoldDB" id="A0A8T0F938"/>
<dbReference type="SFLD" id="SFLDS00003">
    <property type="entry name" value="Haloacid_Dehalogenase"/>
    <property type="match status" value="1"/>
</dbReference>
<protein>
    <submittedName>
        <fullName evidence="4">Enolase-phosphatase E1 like protein</fullName>
    </submittedName>
</protein>
<dbReference type="NCBIfam" id="TIGR01691">
    <property type="entry name" value="enolase-ppase"/>
    <property type="match status" value="1"/>
</dbReference>
<dbReference type="EMBL" id="JABXBU010000030">
    <property type="protein sequence ID" value="KAF8785513.1"/>
    <property type="molecule type" value="Genomic_DNA"/>
</dbReference>
<keyword evidence="1" id="KW-0028">Amino-acid biosynthesis</keyword>
<dbReference type="InterPro" id="IPR023214">
    <property type="entry name" value="HAD_sf"/>
</dbReference>
<accession>A0A8T0F938</accession>
<dbReference type="Pfam" id="PF00702">
    <property type="entry name" value="Hydrolase"/>
    <property type="match status" value="1"/>
</dbReference>
<dbReference type="InterPro" id="IPR036412">
    <property type="entry name" value="HAD-like_sf"/>
</dbReference>
<gene>
    <name evidence="4" type="ORF">HNY73_011037</name>
</gene>
<dbReference type="Gene3D" id="1.10.720.60">
    <property type="match status" value="1"/>
</dbReference>
<dbReference type="InterPro" id="IPR023943">
    <property type="entry name" value="Enolase-ppase_E1"/>
</dbReference>
<keyword evidence="5" id="KW-1185">Reference proteome</keyword>
<evidence type="ECO:0000313" key="4">
    <source>
        <dbReference type="EMBL" id="KAF8785513.1"/>
    </source>
</evidence>
<evidence type="ECO:0000313" key="5">
    <source>
        <dbReference type="Proteomes" id="UP000807504"/>
    </source>
</evidence>
<name>A0A8T0F938_ARGBR</name>
<dbReference type="GO" id="GO:0019509">
    <property type="term" value="P:L-methionine salvage from methylthioadenosine"/>
    <property type="evidence" value="ECO:0007669"/>
    <property type="project" value="InterPro"/>
</dbReference>
<organism evidence="4 5">
    <name type="scientific">Argiope bruennichi</name>
    <name type="common">Wasp spider</name>
    <name type="synonym">Aranea bruennichi</name>
    <dbReference type="NCBI Taxonomy" id="94029"/>
    <lineage>
        <taxon>Eukaryota</taxon>
        <taxon>Metazoa</taxon>
        <taxon>Ecdysozoa</taxon>
        <taxon>Arthropoda</taxon>
        <taxon>Chelicerata</taxon>
        <taxon>Arachnida</taxon>
        <taxon>Araneae</taxon>
        <taxon>Araneomorphae</taxon>
        <taxon>Entelegynae</taxon>
        <taxon>Araneoidea</taxon>
        <taxon>Araneidae</taxon>
        <taxon>Argiope</taxon>
    </lineage>
</organism>
<dbReference type="SUPFAM" id="SSF56784">
    <property type="entry name" value="HAD-like"/>
    <property type="match status" value="1"/>
</dbReference>
<evidence type="ECO:0000256" key="2">
    <source>
        <dbReference type="ARBA" id="ARBA00022801"/>
    </source>
</evidence>
<evidence type="ECO:0000256" key="1">
    <source>
        <dbReference type="ARBA" id="ARBA00022605"/>
    </source>
</evidence>
<dbReference type="GO" id="GO:0043874">
    <property type="term" value="F:acireductone synthase activity"/>
    <property type="evidence" value="ECO:0007669"/>
    <property type="project" value="InterPro"/>
</dbReference>
<reference evidence="4" key="2">
    <citation type="submission" date="2020-06" db="EMBL/GenBank/DDBJ databases">
        <authorList>
            <person name="Sheffer M."/>
        </authorList>
    </citation>
    <scope>NUCLEOTIDE SEQUENCE</scope>
</reference>
<dbReference type="PANTHER" id="PTHR20371:SF1">
    <property type="entry name" value="ENOLASE-PHOSPHATASE E1"/>
    <property type="match status" value="1"/>
</dbReference>